<keyword evidence="7 12" id="KW-0653">Protein transport</keyword>
<evidence type="ECO:0000313" key="15">
    <source>
        <dbReference type="Proteomes" id="UP001151518"/>
    </source>
</evidence>
<keyword evidence="5 12" id="KW-0472">Membrane</keyword>
<dbReference type="Proteomes" id="UP001151518">
    <property type="component" value="Unassembled WGS sequence"/>
</dbReference>
<keyword evidence="11 12" id="KW-0143">Chaperone</keyword>
<reference evidence="14" key="1">
    <citation type="submission" date="2022-07" db="EMBL/GenBank/DDBJ databases">
        <title>Phylogenomic reconstructions and comparative analyses of Kickxellomycotina fungi.</title>
        <authorList>
            <person name="Reynolds N.K."/>
            <person name="Stajich J.E."/>
            <person name="Barry K."/>
            <person name="Grigoriev I.V."/>
            <person name="Crous P."/>
            <person name="Smith M.E."/>
        </authorList>
    </citation>
    <scope>NUCLEOTIDE SEQUENCE</scope>
    <source>
        <strain evidence="14">NRRL 3115</strain>
    </source>
</reference>
<evidence type="ECO:0000256" key="10">
    <source>
        <dbReference type="ARBA" id="ARBA00023157"/>
    </source>
</evidence>
<evidence type="ECO:0000256" key="2">
    <source>
        <dbReference type="ARBA" id="ARBA00006720"/>
    </source>
</evidence>
<comment type="function">
    <text evidence="12">Mitochondrial intermembrane chaperone that participates in the import and insertion of some multi-pass transmembrane proteins into the mitochondrial inner membrane. Also required for the transfer of beta-barrel precursors from the TOM complex to the sorting and assembly machinery (SAM complex) of the outer membrane. Acts as a chaperone-like protein that protects the hydrophobic precursors from aggregation and guide them through the mitochondrial intermembrane space.</text>
</comment>
<organism evidence="14 15">
    <name type="scientific">Coemansia spiralis</name>
    <dbReference type="NCBI Taxonomy" id="417178"/>
    <lineage>
        <taxon>Eukaryota</taxon>
        <taxon>Fungi</taxon>
        <taxon>Fungi incertae sedis</taxon>
        <taxon>Zoopagomycota</taxon>
        <taxon>Kickxellomycotina</taxon>
        <taxon>Kickxellomycetes</taxon>
        <taxon>Kickxellales</taxon>
        <taxon>Kickxellaceae</taxon>
        <taxon>Coemansia</taxon>
    </lineage>
</organism>
<dbReference type="GO" id="GO:0015031">
    <property type="term" value="P:protein transport"/>
    <property type="evidence" value="ECO:0007669"/>
    <property type="project" value="UniProtKB-KW"/>
</dbReference>
<comment type="domain">
    <text evidence="12">The twin CX3C motif contains 4 conserved Cys residues that form 2 disulfide bonds in the mitochondrial intermembrane space.</text>
</comment>
<feature type="domain" description="Tim10-like" evidence="13">
    <location>
        <begin position="28"/>
        <end position="89"/>
    </location>
</feature>
<evidence type="ECO:0000256" key="9">
    <source>
        <dbReference type="ARBA" id="ARBA00023128"/>
    </source>
</evidence>
<dbReference type="InterPro" id="IPR035427">
    <property type="entry name" value="Tim10-like_dom_sf"/>
</dbReference>
<evidence type="ECO:0000256" key="1">
    <source>
        <dbReference type="ARBA" id="ARBA00004137"/>
    </source>
</evidence>
<evidence type="ECO:0000256" key="3">
    <source>
        <dbReference type="ARBA" id="ARBA00022448"/>
    </source>
</evidence>
<evidence type="ECO:0000256" key="7">
    <source>
        <dbReference type="ARBA" id="ARBA00022927"/>
    </source>
</evidence>
<keyword evidence="8 12" id="KW-0811">Translocation</keyword>
<keyword evidence="4" id="KW-0479">Metal-binding</keyword>
<evidence type="ECO:0000256" key="8">
    <source>
        <dbReference type="ARBA" id="ARBA00023010"/>
    </source>
</evidence>
<evidence type="ECO:0000256" key="6">
    <source>
        <dbReference type="ARBA" id="ARBA00022833"/>
    </source>
</evidence>
<evidence type="ECO:0000259" key="13">
    <source>
        <dbReference type="Pfam" id="PF02953"/>
    </source>
</evidence>
<dbReference type="Gene3D" id="1.10.287.810">
    <property type="entry name" value="Mitochondrial import inner membrane translocase subunit tim13 like domains"/>
    <property type="match status" value="1"/>
</dbReference>
<gene>
    <name evidence="14" type="primary">TIM13</name>
    <name evidence="14" type="ORF">GGI25_001086</name>
</gene>
<comment type="subcellular location">
    <subcellularLocation>
        <location evidence="1 12">Mitochondrion inner membrane</location>
        <topology evidence="1 12">Peripheral membrane protein</topology>
        <orientation evidence="1 12">Intermembrane side</orientation>
    </subcellularLocation>
</comment>
<comment type="similarity">
    <text evidence="2 12">Belongs to the small Tim family.</text>
</comment>
<keyword evidence="6" id="KW-0862">Zinc</keyword>
<name>A0A9W8GBG6_9FUNG</name>
<evidence type="ECO:0000256" key="5">
    <source>
        <dbReference type="ARBA" id="ARBA00022792"/>
    </source>
</evidence>
<keyword evidence="3 12" id="KW-0813">Transport</keyword>
<evidence type="ECO:0000256" key="11">
    <source>
        <dbReference type="ARBA" id="ARBA00023186"/>
    </source>
</evidence>
<accession>A0A9W8GBG6</accession>
<keyword evidence="9 12" id="KW-0496">Mitochondrion</keyword>
<dbReference type="FunFam" id="1.10.287.810:FF:000001">
    <property type="entry name" value="mitochondrial import inner membrane translocase subunit TIM13"/>
    <property type="match status" value="1"/>
</dbReference>
<proteinExistence type="inferred from homology"/>
<sequence length="97" mass="10735">MNSGSGLGDYNLDLSGPITSVKKEAIKQQIKQELAMANAQELINNINKNCFKMCVPSPGTSLSSSEEVSLNRCIDKYLASWDIVSQAYVSRIQREKH</sequence>
<comment type="subunit">
    <text evidence="12">Heterohexamer.</text>
</comment>
<protein>
    <recommendedName>
        <fullName evidence="12">Mitochondrial import inner membrane translocase subunit</fullName>
    </recommendedName>
</protein>
<dbReference type="GO" id="GO:0045039">
    <property type="term" value="P:protein insertion into mitochondrial inner membrane"/>
    <property type="evidence" value="ECO:0007669"/>
    <property type="project" value="UniProtKB-ARBA"/>
</dbReference>
<dbReference type="GO" id="GO:0042719">
    <property type="term" value="C:mitochondrial intermembrane space chaperone complex"/>
    <property type="evidence" value="ECO:0007669"/>
    <property type="project" value="UniProtKB-ARBA"/>
</dbReference>
<comment type="caution">
    <text evidence="14">The sequence shown here is derived from an EMBL/GenBank/DDBJ whole genome shotgun (WGS) entry which is preliminary data.</text>
</comment>
<dbReference type="GO" id="GO:0005743">
    <property type="term" value="C:mitochondrial inner membrane"/>
    <property type="evidence" value="ECO:0007669"/>
    <property type="project" value="UniProtKB-SubCell"/>
</dbReference>
<keyword evidence="5 12" id="KW-0999">Mitochondrion inner membrane</keyword>
<dbReference type="AlphaFoldDB" id="A0A9W8GBG6"/>
<dbReference type="EMBL" id="JANBTW010000008">
    <property type="protein sequence ID" value="KAJ2679897.1"/>
    <property type="molecule type" value="Genomic_DNA"/>
</dbReference>
<dbReference type="InterPro" id="IPR004217">
    <property type="entry name" value="Tim10-like"/>
</dbReference>
<dbReference type="Pfam" id="PF02953">
    <property type="entry name" value="zf-Tim10_DDP"/>
    <property type="match status" value="1"/>
</dbReference>
<evidence type="ECO:0000256" key="4">
    <source>
        <dbReference type="ARBA" id="ARBA00022723"/>
    </source>
</evidence>
<evidence type="ECO:0000313" key="14">
    <source>
        <dbReference type="EMBL" id="KAJ2679897.1"/>
    </source>
</evidence>
<dbReference type="OrthoDB" id="7813104at2759"/>
<dbReference type="GO" id="GO:0046872">
    <property type="term" value="F:metal ion binding"/>
    <property type="evidence" value="ECO:0007669"/>
    <property type="project" value="UniProtKB-KW"/>
</dbReference>
<dbReference type="SUPFAM" id="SSF144122">
    <property type="entry name" value="Tim10-like"/>
    <property type="match status" value="1"/>
</dbReference>
<evidence type="ECO:0000256" key="12">
    <source>
        <dbReference type="RuleBase" id="RU367043"/>
    </source>
</evidence>
<keyword evidence="10 12" id="KW-1015">Disulfide bond</keyword>